<evidence type="ECO:0000259" key="1">
    <source>
        <dbReference type="Pfam" id="PF01850"/>
    </source>
</evidence>
<dbReference type="PANTHER" id="PTHR39664">
    <property type="match status" value="1"/>
</dbReference>
<comment type="caution">
    <text evidence="2">The sequence shown here is derived from an EMBL/GenBank/DDBJ whole genome shotgun (WGS) entry which is preliminary data.</text>
</comment>
<dbReference type="CDD" id="cd18683">
    <property type="entry name" value="PIN_VapC-like"/>
    <property type="match status" value="1"/>
</dbReference>
<dbReference type="InterPro" id="IPR029060">
    <property type="entry name" value="PIN-like_dom_sf"/>
</dbReference>
<dbReference type="InterPro" id="IPR002716">
    <property type="entry name" value="PIN_dom"/>
</dbReference>
<proteinExistence type="predicted"/>
<protein>
    <submittedName>
        <fullName evidence="2">Putative nucleic-acid-binding protein</fullName>
    </submittedName>
</protein>
<dbReference type="AlphaFoldDB" id="A0A317PG17"/>
<dbReference type="SUPFAM" id="SSF88723">
    <property type="entry name" value="PIN domain-like"/>
    <property type="match status" value="1"/>
</dbReference>
<dbReference type="RefSeq" id="WP_110033287.1">
    <property type="nucleotide sequence ID" value="NZ_QGTR01000004.1"/>
</dbReference>
<evidence type="ECO:0000313" key="2">
    <source>
        <dbReference type="EMBL" id="PWV99141.1"/>
    </source>
</evidence>
<feature type="domain" description="PIN" evidence="1">
    <location>
        <begin position="6"/>
        <end position="120"/>
    </location>
</feature>
<keyword evidence="3" id="KW-1185">Reference proteome</keyword>
<sequence length="133" mass="15013">MKRLAVDTNNLVRLLVRDDSTQWDTARALFEANHVVLVLSVLLETEWVLRSRFDYGRETISSLFDALARTEMVELHEPERTERVLAAYRAGMDFADAVHVSGVRAGESFATFDKDLARRAGSHFKTVSVELAS</sequence>
<dbReference type="Gene3D" id="3.40.50.1010">
    <property type="entry name" value="5'-nuclease"/>
    <property type="match status" value="1"/>
</dbReference>
<organism evidence="2 3">
    <name type="scientific">Hoeflea marina</name>
    <dbReference type="NCBI Taxonomy" id="274592"/>
    <lineage>
        <taxon>Bacteria</taxon>
        <taxon>Pseudomonadati</taxon>
        <taxon>Pseudomonadota</taxon>
        <taxon>Alphaproteobacteria</taxon>
        <taxon>Hyphomicrobiales</taxon>
        <taxon>Rhizobiaceae</taxon>
        <taxon>Hoeflea</taxon>
    </lineage>
</organism>
<gene>
    <name evidence="2" type="ORF">DFR52_104433</name>
</gene>
<name>A0A317PG17_9HYPH</name>
<dbReference type="EMBL" id="QGTR01000004">
    <property type="protein sequence ID" value="PWV99141.1"/>
    <property type="molecule type" value="Genomic_DNA"/>
</dbReference>
<evidence type="ECO:0000313" key="3">
    <source>
        <dbReference type="Proteomes" id="UP000246352"/>
    </source>
</evidence>
<dbReference type="Pfam" id="PF01850">
    <property type="entry name" value="PIN"/>
    <property type="match status" value="1"/>
</dbReference>
<reference evidence="2 3" key="1">
    <citation type="submission" date="2018-05" db="EMBL/GenBank/DDBJ databases">
        <title>Genomic Encyclopedia of Type Strains, Phase IV (KMG-IV): sequencing the most valuable type-strain genomes for metagenomic binning, comparative biology and taxonomic classification.</title>
        <authorList>
            <person name="Goeker M."/>
        </authorList>
    </citation>
    <scope>NUCLEOTIDE SEQUENCE [LARGE SCALE GENOMIC DNA]</scope>
    <source>
        <strain evidence="2 3">DSM 16791</strain>
    </source>
</reference>
<dbReference type="PANTHER" id="PTHR39664:SF2">
    <property type="entry name" value="NUCLEIC ACID-BINDING PROTEIN, CONTAINING PIN DOMAIN-RELATED"/>
    <property type="match status" value="1"/>
</dbReference>
<dbReference type="OrthoDB" id="3175275at2"/>
<accession>A0A317PG17</accession>
<dbReference type="Proteomes" id="UP000246352">
    <property type="component" value="Unassembled WGS sequence"/>
</dbReference>